<protein>
    <submittedName>
        <fullName evidence="2">SusC/RagA family TonB-linked outer membrane protein</fullName>
    </submittedName>
</protein>
<dbReference type="SUPFAM" id="SSF56935">
    <property type="entry name" value="Porins"/>
    <property type="match status" value="1"/>
</dbReference>
<dbReference type="RefSeq" id="WP_241294620.1">
    <property type="nucleotide sequence ID" value="NZ_JAKZGR010000007.1"/>
</dbReference>
<gene>
    <name evidence="2" type="ORF">ACFOUP_15450</name>
</gene>
<comment type="caution">
    <text evidence="2">The sequence shown here is derived from an EMBL/GenBank/DDBJ whole genome shotgun (WGS) entry which is preliminary data.</text>
</comment>
<keyword evidence="3" id="KW-1185">Reference proteome</keyword>
<proteinExistence type="predicted"/>
<accession>A0ABV8ERL8</accession>
<name>A0ABV8ERL8_9BACT</name>
<evidence type="ECO:0000256" key="1">
    <source>
        <dbReference type="SAM" id="SignalP"/>
    </source>
</evidence>
<dbReference type="NCBIfam" id="TIGR04056">
    <property type="entry name" value="OMP_RagA_SusC"/>
    <property type="match status" value="1"/>
</dbReference>
<dbReference type="Proteomes" id="UP001595766">
    <property type="component" value="Unassembled WGS sequence"/>
</dbReference>
<dbReference type="InterPro" id="IPR023996">
    <property type="entry name" value="TonB-dep_OMP_SusC/RagA"/>
</dbReference>
<dbReference type="EMBL" id="JBHSAV010000059">
    <property type="protein sequence ID" value="MFC3977783.1"/>
    <property type="molecule type" value="Genomic_DNA"/>
</dbReference>
<organism evidence="2 3">
    <name type="scientific">Belliella kenyensis</name>
    <dbReference type="NCBI Taxonomy" id="1472724"/>
    <lineage>
        <taxon>Bacteria</taxon>
        <taxon>Pseudomonadati</taxon>
        <taxon>Bacteroidota</taxon>
        <taxon>Cytophagia</taxon>
        <taxon>Cytophagales</taxon>
        <taxon>Cyclobacteriaceae</taxon>
        <taxon>Belliella</taxon>
    </lineage>
</organism>
<evidence type="ECO:0000313" key="2">
    <source>
        <dbReference type="EMBL" id="MFC3977783.1"/>
    </source>
</evidence>
<reference evidence="3" key="1">
    <citation type="journal article" date="2019" name="Int. J. Syst. Evol. Microbiol.">
        <title>The Global Catalogue of Microorganisms (GCM) 10K type strain sequencing project: providing services to taxonomists for standard genome sequencing and annotation.</title>
        <authorList>
            <consortium name="The Broad Institute Genomics Platform"/>
            <consortium name="The Broad Institute Genome Sequencing Center for Infectious Disease"/>
            <person name="Wu L."/>
            <person name="Ma J."/>
        </authorList>
    </citation>
    <scope>NUCLEOTIDE SEQUENCE [LARGE SCALE GENOMIC DNA]</scope>
    <source>
        <strain evidence="3">CECT 8551</strain>
    </source>
</reference>
<feature type="signal peptide" evidence="1">
    <location>
        <begin position="1"/>
        <end position="24"/>
    </location>
</feature>
<dbReference type="Gene3D" id="2.170.130.10">
    <property type="entry name" value="TonB-dependent receptor, plug domain"/>
    <property type="match status" value="1"/>
</dbReference>
<keyword evidence="1" id="KW-0732">Signal</keyword>
<dbReference type="InterPro" id="IPR037066">
    <property type="entry name" value="Plug_dom_sf"/>
</dbReference>
<feature type="chain" id="PRO_5047145792" evidence="1">
    <location>
        <begin position="25"/>
        <end position="1009"/>
    </location>
</feature>
<evidence type="ECO:0000313" key="3">
    <source>
        <dbReference type="Proteomes" id="UP001595766"/>
    </source>
</evidence>
<sequence>MKFDIKIALLCCICLLQFTLSVIAQNTQKINVELAIRASSNEPIPDATVTSEQDQLVKLTDGEGFVNMEVTLGTPLVVTASGYETKVILAQADMSEIIMFPFLAGDEVIVAFQTKNRNDLIGGISAVNMRGVLDENFITYPLDGMEAFVGGFHGNIWGNNNYLTLVDGVPRDITSVMPTEIAQLTFLKGVNAIALYGSRGAKGVLLVTTKRGVANNQTITVRSNFGVHVPKSYPRYLGSGEYMSLFNEARTNDGLSPRYSDEEIYNHASGINPYRYPSIDFFSDEYLQRAYTRQDATMEISGGNQITRYYTNVGYWSEGSVLNFGQSANNANERLNVRGNVDVNINEYLSAKVDAAAIFYNGKGINADFWSGSATIRPNRFSPLIPIDFIAPEDEVAKRYVQSTQHLIDGRYLLGGNELDQTNPIAGSFAGGSSRFISRQFQFNAGVDADLRNVLDGLSFSSLFGLDYATSYNLSFNNNYAVYLPSWTSFDGKDEYGSLTKIGQDASSRTQNISGSWFRQTLSFSGQLNYKKSIGNKHNFSSMLIANGFQTGTSGIYHKVNNTNLGLHAAYNYKSKYYADFSGALIHTTMLAPGNRQAFSPTASLGWRLSEEEFMASSSVVNDLMLSVSGGILHTDLDIQGFYLYEGIYTDTGSWYEWRDGLNNTATDVRRGQNYDLNLPKREEISVGLNATLFNKLLTFNGSYFVSRMTGLFLQDNNIYPSYFVTGWPISSWIPFVNYNNDLRTGVDFQLNLSKRVGQIDWNLGVSGIYYDTRATKRSENIEFDYLSRIGKPLDGIWGLQSDGFFRGLEDISNSPSQEAIANGDVRAGDIKYVDQNGDGIINAQDEVYLGRGGWNGAPLTMGFNLSAKYKNFTFFVLGTSRTGAYAMKNNNYFWVKADDKYSEVVRDRWTEATSETATYPRLTALSGSNNYRNSDFWLYSTNRFDLSRVQVSYSFPSRIFGERFVKGLDIYANGANLLTIAPNRDILEMNIGSAPQTRFYNVGVKAKF</sequence>